<dbReference type="PANTHER" id="PTHR40619:SF3">
    <property type="entry name" value="FUNGAL STAND N-TERMINAL GOODBYE DOMAIN-CONTAINING PROTEIN"/>
    <property type="match status" value="1"/>
</dbReference>
<accession>A0ABR1V264</accession>
<feature type="domain" description="Nephrocystin 3-like N-terminal" evidence="2">
    <location>
        <begin position="440"/>
        <end position="616"/>
    </location>
</feature>
<proteinExistence type="predicted"/>
<name>A0ABR1V264_9PEZI</name>
<keyword evidence="4" id="KW-1185">Reference proteome</keyword>
<evidence type="ECO:0000313" key="4">
    <source>
        <dbReference type="Proteomes" id="UP001446871"/>
    </source>
</evidence>
<dbReference type="PANTHER" id="PTHR40619">
    <property type="entry name" value="FUNGAL STAND N-TERMINAL GOODBYE DOMAIN-CONTAINING PROTEIN"/>
    <property type="match status" value="1"/>
</dbReference>
<evidence type="ECO:0000313" key="3">
    <source>
        <dbReference type="EMBL" id="KAK8064098.1"/>
    </source>
</evidence>
<dbReference type="Proteomes" id="UP001446871">
    <property type="component" value="Unassembled WGS sequence"/>
</dbReference>
<comment type="caution">
    <text evidence="3">The sequence shown here is derived from an EMBL/GenBank/DDBJ whole genome shotgun (WGS) entry which is preliminary data.</text>
</comment>
<evidence type="ECO:0000256" key="1">
    <source>
        <dbReference type="ARBA" id="ARBA00022737"/>
    </source>
</evidence>
<reference evidence="3 4" key="1">
    <citation type="submission" date="2023-01" db="EMBL/GenBank/DDBJ databases">
        <title>Analysis of 21 Apiospora genomes using comparative genomics revels a genus with tremendous synthesis potential of carbohydrate active enzymes and secondary metabolites.</title>
        <authorList>
            <person name="Sorensen T."/>
        </authorList>
    </citation>
    <scope>NUCLEOTIDE SEQUENCE [LARGE SCALE GENOMIC DNA]</scope>
    <source>
        <strain evidence="3 4">CBS 83171</strain>
    </source>
</reference>
<keyword evidence="1" id="KW-0677">Repeat</keyword>
<evidence type="ECO:0000259" key="2">
    <source>
        <dbReference type="Pfam" id="PF24883"/>
    </source>
</evidence>
<dbReference type="InterPro" id="IPR056884">
    <property type="entry name" value="NPHP3-like_N"/>
</dbReference>
<dbReference type="Pfam" id="PF24883">
    <property type="entry name" value="NPHP3_N"/>
    <property type="match status" value="1"/>
</dbReference>
<gene>
    <name evidence="3" type="ORF">PG996_008750</name>
</gene>
<protein>
    <recommendedName>
        <fullName evidence="2">Nephrocystin 3-like N-terminal domain-containing protein</fullName>
    </recommendedName>
</protein>
<dbReference type="EMBL" id="JAQQWM010000005">
    <property type="protein sequence ID" value="KAK8064098.1"/>
    <property type="molecule type" value="Genomic_DNA"/>
</dbReference>
<organism evidence="3 4">
    <name type="scientific">Apiospora saccharicola</name>
    <dbReference type="NCBI Taxonomy" id="335842"/>
    <lineage>
        <taxon>Eukaryota</taxon>
        <taxon>Fungi</taxon>
        <taxon>Dikarya</taxon>
        <taxon>Ascomycota</taxon>
        <taxon>Pezizomycotina</taxon>
        <taxon>Sordariomycetes</taxon>
        <taxon>Xylariomycetidae</taxon>
        <taxon>Amphisphaeriales</taxon>
        <taxon>Apiosporaceae</taxon>
        <taxon>Apiospora</taxon>
    </lineage>
</organism>
<sequence length="647" mass="72450">MAFNQSIAGQCALRNRGNVAVGDLEEWFEREGPKVHEAYGVETFYSTDQSRFIPGSEPPVVALRQFLVTAGRFHPTSQSDFIQYSQPGQAQEISIDLLNCSWDDVLKQLEAAKQDHLIASKKSTRKADRVLASAAPYMEFWIECLPEEYGLSVVKGGLALLFATARHKVENREKIIQTFEEIPDMIRTMDAAYKLFNRDGEENVSNIAKDFYDQLCEDIPQLVQILNGKSSRLSRVKNRLGGGLPETQTVDGVLARLKQKCSAMGSTISRIKMKLQAKSHDDLRAMRSTTEAIRMEVAIISGQLNGLVTKSEFEQLTRTNNRNLVSFGSHLIDSMRQEVRSEVKAIMEAHSAADLAAEAKTMLLWMTQENAMLQEHIAKLQIEYTHSRQPSPIPIPTNPALTELDLMHILNVVPQSWTDDLAFVLRQASRMDTDSKARARWLMKTRHFQDWFKAPHSALLLAVGAVRLEKVSPMSVLTSSIALNLLELPNTVVLHFFCGKHMDTDADDNLSGPLGMLRCLIAQLVLAYETPLPNLNSMGPPEFVSDCYSRTLEALCEVFRRLVEQISQGVTIFVLVDGVSWYEQGGWAAELEFIVGLLKVLSRQDSLPVFKVLLTSPSRTKNVQDLVDLSSEYVSLAPGNMDYMPLV</sequence>